<dbReference type="PANTHER" id="PTHR43318">
    <property type="entry name" value="UDP-N-ACETYLGLUCOSAMINE 4,6-DEHYDRATASE"/>
    <property type="match status" value="1"/>
</dbReference>
<dbReference type="InterPro" id="IPR051203">
    <property type="entry name" value="Polysaccharide_Synthase-Rel"/>
</dbReference>
<evidence type="ECO:0000256" key="2">
    <source>
        <dbReference type="ARBA" id="ARBA00007430"/>
    </source>
</evidence>
<evidence type="ECO:0000259" key="12">
    <source>
        <dbReference type="Pfam" id="PF02719"/>
    </source>
</evidence>
<keyword evidence="10" id="KW-0472">Membrane</keyword>
<evidence type="ECO:0000256" key="5">
    <source>
        <dbReference type="ARBA" id="ARBA00022679"/>
    </source>
</evidence>
<accession>A0AA38XGZ5</accession>
<comment type="caution">
    <text evidence="13">The sequence shown here is derived from an EMBL/GenBank/DDBJ whole genome shotgun (WGS) entry which is preliminary data.</text>
</comment>
<evidence type="ECO:0000259" key="11">
    <source>
        <dbReference type="Pfam" id="PF00483"/>
    </source>
</evidence>
<feature type="transmembrane region" description="Helical" evidence="10">
    <location>
        <begin position="83"/>
        <end position="103"/>
    </location>
</feature>
<gene>
    <name evidence="13" type="ORF">H2204_014828</name>
</gene>
<comment type="similarity">
    <text evidence="1">Belongs to the UDPGP type 2 family.</text>
</comment>
<keyword evidence="10" id="KW-0812">Transmembrane</keyword>
<dbReference type="SUPFAM" id="SSF53448">
    <property type="entry name" value="Nucleotide-diphospho-sugar transferases"/>
    <property type="match status" value="1"/>
</dbReference>
<evidence type="ECO:0000256" key="8">
    <source>
        <dbReference type="ARBA" id="ARBA00031190"/>
    </source>
</evidence>
<dbReference type="SUPFAM" id="SSF51735">
    <property type="entry name" value="NAD(P)-binding Rossmann-fold domains"/>
    <property type="match status" value="1"/>
</dbReference>
<evidence type="ECO:0000256" key="7">
    <source>
        <dbReference type="ARBA" id="ARBA00030179"/>
    </source>
</evidence>
<dbReference type="CDD" id="cd02541">
    <property type="entry name" value="UGPase_prokaryotic"/>
    <property type="match status" value="1"/>
</dbReference>
<dbReference type="PANTHER" id="PTHR43318:SF1">
    <property type="entry name" value="POLYSACCHARIDE BIOSYNTHESIS PROTEIN EPSC-RELATED"/>
    <property type="match status" value="1"/>
</dbReference>
<dbReference type="Pfam" id="PF02719">
    <property type="entry name" value="Polysacc_synt_2"/>
    <property type="match status" value="1"/>
</dbReference>
<dbReference type="EC" id="2.7.7.9" evidence="3"/>
<name>A0AA38XGZ5_9EURO</name>
<dbReference type="InterPro" id="IPR029044">
    <property type="entry name" value="Nucleotide-diphossugar_trans"/>
</dbReference>
<keyword evidence="10" id="KW-1133">Transmembrane helix</keyword>
<dbReference type="Gene3D" id="3.40.50.720">
    <property type="entry name" value="NAD(P)-binding Rossmann-like Domain"/>
    <property type="match status" value="2"/>
</dbReference>
<dbReference type="SUPFAM" id="SSF53335">
    <property type="entry name" value="S-adenosyl-L-methionine-dependent methyltransferases"/>
    <property type="match status" value="1"/>
</dbReference>
<dbReference type="InterPro" id="IPR029063">
    <property type="entry name" value="SAM-dependent_MTases_sf"/>
</dbReference>
<feature type="domain" description="Polysaccharide biosynthesis protein CapD-like" evidence="12">
    <location>
        <begin position="288"/>
        <end position="570"/>
    </location>
</feature>
<comment type="similarity">
    <text evidence="2">Belongs to the polysaccharide synthase family.</text>
</comment>
<feature type="domain" description="Nucleotidyl transferase" evidence="11">
    <location>
        <begin position="638"/>
        <end position="894"/>
    </location>
</feature>
<dbReference type="GO" id="GO:0003983">
    <property type="term" value="F:UTP:glucose-1-phosphate uridylyltransferase activity"/>
    <property type="evidence" value="ECO:0007669"/>
    <property type="project" value="UniProtKB-EC"/>
</dbReference>
<evidence type="ECO:0000256" key="4">
    <source>
        <dbReference type="ARBA" id="ARBA00018601"/>
    </source>
</evidence>
<feature type="transmembrane region" description="Helical" evidence="10">
    <location>
        <begin position="53"/>
        <end position="71"/>
    </location>
</feature>
<dbReference type="GO" id="GO:0006011">
    <property type="term" value="P:UDP-alpha-D-glucose metabolic process"/>
    <property type="evidence" value="ECO:0007669"/>
    <property type="project" value="InterPro"/>
</dbReference>
<protein>
    <recommendedName>
        <fullName evidence="4">Mannose-1-phosphate guanyltransferase</fullName>
        <ecNumber evidence="3">2.7.7.9</ecNumber>
    </recommendedName>
    <alternativeName>
        <fullName evidence="8">GDP-mannose pyrophosphorylase</fullName>
    </alternativeName>
    <alternativeName>
        <fullName evidence="7">GTP-mannose-1-phosphate guanylyltransferase</fullName>
    </alternativeName>
</protein>
<keyword evidence="5" id="KW-0808">Transferase</keyword>
<evidence type="ECO:0000256" key="1">
    <source>
        <dbReference type="ARBA" id="ARBA00006890"/>
    </source>
</evidence>
<dbReference type="Gene3D" id="3.90.550.10">
    <property type="entry name" value="Spore Coat Polysaccharide Biosynthesis Protein SpsA, Chain A"/>
    <property type="match status" value="1"/>
</dbReference>
<dbReference type="InterPro" id="IPR003869">
    <property type="entry name" value="Polysac_CapD-like"/>
</dbReference>
<evidence type="ECO:0000256" key="9">
    <source>
        <dbReference type="ARBA" id="ARBA00048128"/>
    </source>
</evidence>
<keyword evidence="6" id="KW-0548">Nucleotidyltransferase</keyword>
<feature type="transmembrane region" description="Helical" evidence="10">
    <location>
        <begin position="12"/>
        <end position="33"/>
    </location>
</feature>
<dbReference type="InterPro" id="IPR005771">
    <property type="entry name" value="GalU_uridylyltTrfase_bac/arc"/>
</dbReference>
<dbReference type="EMBL" id="JAPDRN010000204">
    <property type="protein sequence ID" value="KAJ9612834.1"/>
    <property type="molecule type" value="Genomic_DNA"/>
</dbReference>
<dbReference type="Pfam" id="PF00483">
    <property type="entry name" value="NTP_transferase"/>
    <property type="match status" value="1"/>
</dbReference>
<evidence type="ECO:0000313" key="13">
    <source>
        <dbReference type="EMBL" id="KAJ9612834.1"/>
    </source>
</evidence>
<dbReference type="NCBIfam" id="TIGR01099">
    <property type="entry name" value="galU"/>
    <property type="match status" value="1"/>
</dbReference>
<dbReference type="AlphaFoldDB" id="A0AA38XGZ5"/>
<comment type="catalytic activity">
    <reaction evidence="9">
        <text>alpha-D-glucose 1-phosphate + UTP + H(+) = UDP-alpha-D-glucose + diphosphate</text>
        <dbReference type="Rhea" id="RHEA:19889"/>
        <dbReference type="ChEBI" id="CHEBI:15378"/>
        <dbReference type="ChEBI" id="CHEBI:33019"/>
        <dbReference type="ChEBI" id="CHEBI:46398"/>
        <dbReference type="ChEBI" id="CHEBI:58601"/>
        <dbReference type="ChEBI" id="CHEBI:58885"/>
        <dbReference type="EC" id="2.7.7.9"/>
    </reaction>
</comment>
<evidence type="ECO:0000256" key="10">
    <source>
        <dbReference type="SAM" id="Phobius"/>
    </source>
</evidence>
<evidence type="ECO:0000256" key="3">
    <source>
        <dbReference type="ARBA" id="ARBA00012415"/>
    </source>
</evidence>
<reference evidence="13" key="1">
    <citation type="submission" date="2022-10" db="EMBL/GenBank/DDBJ databases">
        <title>Culturing micro-colonial fungi from biological soil crusts in the Mojave desert and describing Neophaeococcomyces mojavensis, and introducing the new genera and species Taxawa tesnikishii.</title>
        <authorList>
            <person name="Kurbessoian T."/>
            <person name="Stajich J.E."/>
        </authorList>
    </citation>
    <scope>NUCLEOTIDE SEQUENCE</scope>
    <source>
        <strain evidence="13">TK_35</strain>
    </source>
</reference>
<dbReference type="Pfam" id="PF13727">
    <property type="entry name" value="CoA_binding_3"/>
    <property type="match status" value="1"/>
</dbReference>
<dbReference type="CDD" id="cd05237">
    <property type="entry name" value="UDP_invert_4-6DH_SDR_e"/>
    <property type="match status" value="1"/>
</dbReference>
<dbReference type="InterPro" id="IPR036291">
    <property type="entry name" value="NAD(P)-bd_dom_sf"/>
</dbReference>
<organism evidence="13">
    <name type="scientific">Knufia peltigerae</name>
    <dbReference type="NCBI Taxonomy" id="1002370"/>
    <lineage>
        <taxon>Eukaryota</taxon>
        <taxon>Fungi</taxon>
        <taxon>Dikarya</taxon>
        <taxon>Ascomycota</taxon>
        <taxon>Pezizomycotina</taxon>
        <taxon>Eurotiomycetes</taxon>
        <taxon>Chaetothyriomycetidae</taxon>
        <taxon>Chaetothyriales</taxon>
        <taxon>Trichomeriaceae</taxon>
        <taxon>Knufia</taxon>
    </lineage>
</organism>
<dbReference type="InterPro" id="IPR005835">
    <property type="entry name" value="NTP_transferase_dom"/>
</dbReference>
<evidence type="ECO:0000256" key="6">
    <source>
        <dbReference type="ARBA" id="ARBA00022695"/>
    </source>
</evidence>
<sequence>MSSPWRDRILGLMPRTAIVCHDLFMVWACWQLLHAGRYSILADAPALPLWNVDTTLVLALQGLVFWRIGLYRGLWRFASVSDLLNIFKASFIGLIAIVLVLAWKRFNGVPMSVLVIYPFALSALLGAPRLLYRAWKDYQSLQSDSSARRVLILGAGQAAETLVRDLRRSGNFEPVGLLDDAPHLRGAKLQSLPILGTLDDAPAVARETAAKLLVIAMPSLDAVGMQRVVAICESTGIPFRTVPKLSDILQGQSLPGQLKEVAIEDLLGRKPIMPDWNLIRGWLGGRTVMVTGAGGSIGSELCRQCARHGAGRIVLLEISELLLLTIEGELRRSFPDVEIEAVLGDCGDPAVIRHALSLHPVDTAFHAAAYKHVPVLERQLREAVRNNILATENVARACLEARVEHFVFISTDKAVDPVNALGASKRYAEMICQSLDQKSTHTRFVTVRFGNVLASAGSVVPLFREQILKGGPVTVTDPEVSRYFMTIPEACQLILQAAASASHGAIYTLDMGEPVPIRVLAEQMIRLAGKQPYKEIPIIYTGLRPGEKLHETLFYSDEDYRPTAHPKILEAGVRTFSRDIVLGNVPKLREAIARYDIDTIQEILFATMPEFSPIEQDAYISSAKAPMSKRIRKAVFPVAGLGTRFLPATKTVPKEMLPIIDRPLIQYAVDEAIEAGCDTLVFITNRYKHAVADYFDKAYELEQKLERAGKHEQLELIRHVLPEGVRAIFVTQAEALGLGHAVLCAKAVIGDEPFAVLLPDDLIWNRGAGALKQMADLNEASGASVIAVEDVPHDKTASYGIVATEAFDGRKGRISQIVEKPKPEDAPSDLAVVGRYVLSPKIFELLEQTRTGAGGEIQLTDAIAELLKTDEVDAYRFEGTRFDCGTHLGLVEATIRFALDNPKLAGPAREKLAAMLAE</sequence>
<proteinExistence type="inferred from homology"/>